<reference evidence="1" key="1">
    <citation type="submission" date="2022-11" db="EMBL/GenBank/DDBJ databases">
        <authorList>
            <person name="Morgan W.R."/>
            <person name="Tartar A."/>
        </authorList>
    </citation>
    <scope>NUCLEOTIDE SEQUENCE</scope>
    <source>
        <strain evidence="1">ARSEF 373</strain>
    </source>
</reference>
<proteinExistence type="predicted"/>
<dbReference type="EMBL" id="DAKRPA010000043">
    <property type="protein sequence ID" value="DBA01651.1"/>
    <property type="molecule type" value="Genomic_DNA"/>
</dbReference>
<keyword evidence="2" id="KW-1185">Reference proteome</keyword>
<sequence length="35" mass="4091">MRDVHNLVARMNADKYAQFKRSKNMCASSYVISVR</sequence>
<reference evidence="1" key="2">
    <citation type="journal article" date="2023" name="Microbiol Resour">
        <title>Decontamination and Annotation of the Draft Genome Sequence of the Oomycete Lagenidium giganteum ARSEF 373.</title>
        <authorList>
            <person name="Morgan W.R."/>
            <person name="Tartar A."/>
        </authorList>
    </citation>
    <scope>NUCLEOTIDE SEQUENCE</scope>
    <source>
        <strain evidence="1">ARSEF 373</strain>
    </source>
</reference>
<evidence type="ECO:0000313" key="1">
    <source>
        <dbReference type="EMBL" id="DBA01651.1"/>
    </source>
</evidence>
<evidence type="ECO:0000313" key="2">
    <source>
        <dbReference type="Proteomes" id="UP001146120"/>
    </source>
</evidence>
<name>A0AAV2Z5U3_9STRA</name>
<comment type="caution">
    <text evidence="1">The sequence shown here is derived from an EMBL/GenBank/DDBJ whole genome shotgun (WGS) entry which is preliminary data.</text>
</comment>
<organism evidence="1 2">
    <name type="scientific">Lagenidium giganteum</name>
    <dbReference type="NCBI Taxonomy" id="4803"/>
    <lineage>
        <taxon>Eukaryota</taxon>
        <taxon>Sar</taxon>
        <taxon>Stramenopiles</taxon>
        <taxon>Oomycota</taxon>
        <taxon>Peronosporomycetes</taxon>
        <taxon>Pythiales</taxon>
        <taxon>Pythiaceae</taxon>
    </lineage>
</organism>
<dbReference type="AlphaFoldDB" id="A0AAV2Z5U3"/>
<dbReference type="Proteomes" id="UP001146120">
    <property type="component" value="Unassembled WGS sequence"/>
</dbReference>
<gene>
    <name evidence="1" type="ORF">N0F65_010302</name>
</gene>
<accession>A0AAV2Z5U3</accession>
<protein>
    <submittedName>
        <fullName evidence="1">Uncharacterized protein</fullName>
    </submittedName>
</protein>